<reference evidence="3" key="1">
    <citation type="submission" date="2021-02" db="EMBL/GenBank/DDBJ databases">
        <title>Skermanella TT6 skin isolate.</title>
        <authorList>
            <person name="Lee K."/>
            <person name="Ganzorig M."/>
        </authorList>
    </citation>
    <scope>NUCLEOTIDE SEQUENCE</scope>
    <source>
        <strain evidence="3">TT6</strain>
    </source>
</reference>
<keyword evidence="1" id="KW-0732">Signal</keyword>
<evidence type="ECO:0000313" key="3">
    <source>
        <dbReference type="EMBL" id="QQP88611.1"/>
    </source>
</evidence>
<dbReference type="PANTHER" id="PTHR35936:SF17">
    <property type="entry name" value="ARGININE-BINDING EXTRACELLULAR PROTEIN ARTP"/>
    <property type="match status" value="1"/>
</dbReference>
<dbReference type="InterPro" id="IPR001638">
    <property type="entry name" value="Solute-binding_3/MltF_N"/>
</dbReference>
<dbReference type="Pfam" id="PF00497">
    <property type="entry name" value="SBP_bac_3"/>
    <property type="match status" value="1"/>
</dbReference>
<dbReference type="Proteomes" id="UP000595197">
    <property type="component" value="Chromosome"/>
</dbReference>
<protein>
    <submittedName>
        <fullName evidence="3">Ectoine/hydroxyectoine ABC transporter substrate-binding protein EhuB</fullName>
    </submittedName>
</protein>
<proteinExistence type="predicted"/>
<gene>
    <name evidence="3" type="primary">ehuB</name>
    <name evidence="3" type="ORF">IGS68_21695</name>
</gene>
<keyword evidence="4" id="KW-1185">Reference proteome</keyword>
<dbReference type="SMART" id="SM00062">
    <property type="entry name" value="PBPb"/>
    <property type="match status" value="1"/>
</dbReference>
<dbReference type="RefSeq" id="WP_201073758.1">
    <property type="nucleotide sequence ID" value="NZ_CP067420.1"/>
</dbReference>
<feature type="domain" description="Solute-binding protein family 3/N-terminal" evidence="2">
    <location>
        <begin position="43"/>
        <end position="273"/>
    </location>
</feature>
<sequence>MMVTRCRPGGLTVAFLLILLVSALPMASSRAGETLDRILETRSVRIGYAPLPPFSYRLPDGRVTGEAPEVARRVFARMGVREIRAVEVEFAALIRDLKAGRFDVIASGMYILPERCRQIAFSSPTFRAVNHLGKGLAVRAGNPRGIHGYDDIARDPAVRLGVVAGTVGRIQARAAGVRDSQLVIFPDVAVAARGVVTGRVDALAAAEPAVRAVVERDPKILEMAQPSRQTARPAAGFAHHGAFGFRKEDADLVEAFDRELRSFLGTPEHLDVAAPFGVSVAELPEATTTDLCAR</sequence>
<evidence type="ECO:0000259" key="2">
    <source>
        <dbReference type="SMART" id="SM00062"/>
    </source>
</evidence>
<dbReference type="SUPFAM" id="SSF53850">
    <property type="entry name" value="Periplasmic binding protein-like II"/>
    <property type="match status" value="1"/>
</dbReference>
<dbReference type="EMBL" id="CP067420">
    <property type="protein sequence ID" value="QQP88611.1"/>
    <property type="molecule type" value="Genomic_DNA"/>
</dbReference>
<organism evidence="3 4">
    <name type="scientific">Skermanella cutis</name>
    <dbReference type="NCBI Taxonomy" id="2775420"/>
    <lineage>
        <taxon>Bacteria</taxon>
        <taxon>Pseudomonadati</taxon>
        <taxon>Pseudomonadota</taxon>
        <taxon>Alphaproteobacteria</taxon>
        <taxon>Rhodospirillales</taxon>
        <taxon>Azospirillaceae</taxon>
        <taxon>Skermanella</taxon>
    </lineage>
</organism>
<dbReference type="PANTHER" id="PTHR35936">
    <property type="entry name" value="MEMBRANE-BOUND LYTIC MUREIN TRANSGLYCOSYLASE F"/>
    <property type="match status" value="1"/>
</dbReference>
<evidence type="ECO:0000256" key="1">
    <source>
        <dbReference type="ARBA" id="ARBA00022729"/>
    </source>
</evidence>
<dbReference type="Gene3D" id="3.40.190.10">
    <property type="entry name" value="Periplasmic binding protein-like II"/>
    <property type="match status" value="2"/>
</dbReference>
<dbReference type="InterPro" id="IPR014337">
    <property type="entry name" value="Ectoine_EhuB"/>
</dbReference>
<accession>A0ABX7B2R3</accession>
<dbReference type="NCBIfam" id="TIGR02995">
    <property type="entry name" value="ectoine_ehuB"/>
    <property type="match status" value="1"/>
</dbReference>
<evidence type="ECO:0000313" key="4">
    <source>
        <dbReference type="Proteomes" id="UP000595197"/>
    </source>
</evidence>
<name>A0ABX7B2R3_9PROT</name>